<feature type="compositionally biased region" description="Low complexity" evidence="1">
    <location>
        <begin position="815"/>
        <end position="824"/>
    </location>
</feature>
<dbReference type="EMBL" id="JAULSR010000002">
    <property type="protein sequence ID" value="KAK0628560.1"/>
    <property type="molecule type" value="Genomic_DNA"/>
</dbReference>
<feature type="compositionally biased region" description="Basic and acidic residues" evidence="1">
    <location>
        <begin position="615"/>
        <end position="629"/>
    </location>
</feature>
<dbReference type="Proteomes" id="UP001174934">
    <property type="component" value="Unassembled WGS sequence"/>
</dbReference>
<reference evidence="2" key="1">
    <citation type="submission" date="2023-06" db="EMBL/GenBank/DDBJ databases">
        <title>Genome-scale phylogeny and comparative genomics of the fungal order Sordariales.</title>
        <authorList>
            <consortium name="Lawrence Berkeley National Laboratory"/>
            <person name="Hensen N."/>
            <person name="Bonometti L."/>
            <person name="Westerberg I."/>
            <person name="Brannstrom I.O."/>
            <person name="Guillou S."/>
            <person name="Cros-Aarteil S."/>
            <person name="Calhoun S."/>
            <person name="Haridas S."/>
            <person name="Kuo A."/>
            <person name="Mondo S."/>
            <person name="Pangilinan J."/>
            <person name="Riley R."/>
            <person name="LaButti K."/>
            <person name="Andreopoulos B."/>
            <person name="Lipzen A."/>
            <person name="Chen C."/>
            <person name="Yanf M."/>
            <person name="Daum C."/>
            <person name="Ng V."/>
            <person name="Clum A."/>
            <person name="Steindorff A."/>
            <person name="Ohm R."/>
            <person name="Martin F."/>
            <person name="Silar P."/>
            <person name="Natvig D."/>
            <person name="Lalanne C."/>
            <person name="Gautier V."/>
            <person name="Ament-velasquez S.L."/>
            <person name="Kruys A."/>
            <person name="Hutchinson M.I."/>
            <person name="Powell A.J."/>
            <person name="Barry K."/>
            <person name="Miller A.N."/>
            <person name="Grigoriev I.V."/>
            <person name="Debuchy R."/>
            <person name="Gladieux P."/>
            <person name="Thoren M.H."/>
            <person name="Johannesson H."/>
        </authorList>
    </citation>
    <scope>NUCLEOTIDE SEQUENCE</scope>
    <source>
        <strain evidence="2">SMH3391-2</strain>
    </source>
</reference>
<gene>
    <name evidence="2" type="ORF">B0T17DRAFT_632102</name>
</gene>
<evidence type="ECO:0000313" key="3">
    <source>
        <dbReference type="Proteomes" id="UP001174934"/>
    </source>
</evidence>
<organism evidence="2 3">
    <name type="scientific">Bombardia bombarda</name>
    <dbReference type="NCBI Taxonomy" id="252184"/>
    <lineage>
        <taxon>Eukaryota</taxon>
        <taxon>Fungi</taxon>
        <taxon>Dikarya</taxon>
        <taxon>Ascomycota</taxon>
        <taxon>Pezizomycotina</taxon>
        <taxon>Sordariomycetes</taxon>
        <taxon>Sordariomycetidae</taxon>
        <taxon>Sordariales</taxon>
        <taxon>Lasiosphaeriaceae</taxon>
        <taxon>Bombardia</taxon>
    </lineage>
</organism>
<accession>A0AA39X888</accession>
<feature type="compositionally biased region" description="Polar residues" evidence="1">
    <location>
        <begin position="869"/>
        <end position="881"/>
    </location>
</feature>
<keyword evidence="3" id="KW-1185">Reference proteome</keyword>
<proteinExistence type="predicted"/>
<protein>
    <submittedName>
        <fullName evidence="2">Uncharacterized protein</fullName>
    </submittedName>
</protein>
<name>A0AA39X888_9PEZI</name>
<comment type="caution">
    <text evidence="2">The sequence shown here is derived from an EMBL/GenBank/DDBJ whole genome shotgun (WGS) entry which is preliminary data.</text>
</comment>
<dbReference type="AlphaFoldDB" id="A0AA39X888"/>
<evidence type="ECO:0000313" key="2">
    <source>
        <dbReference type="EMBL" id="KAK0628560.1"/>
    </source>
</evidence>
<feature type="compositionally biased region" description="Polar residues" evidence="1">
    <location>
        <begin position="825"/>
        <end position="845"/>
    </location>
</feature>
<feature type="compositionally biased region" description="Polar residues" evidence="1">
    <location>
        <begin position="911"/>
        <end position="922"/>
    </location>
</feature>
<sequence length="957" mass="105123">MFELKIPISLTSHSRAGIMSVASLAPQPKGGTVEVSMMRAATTEASIIIHNPPDFPKDAEILGICGVSEKNADQNKYGWMAADFLAWMTLFHGVGQKIFQTWLSSLDMAKFLESVGSPLDTKNNPFKEVLGKNNSNLGQLPSTRNAFALKTFEAICERAIIADKRKTTLLVMFFGPVTPEQDICVHFGDTEKKGFLTTEKIRQTIREAVGHSDLQVILMTPSPFTGGWMCNPSIFGSAMNPSHSKALRFVSKSCGAAFANRLVDLCTRRSTPLLTAEQRSKVPYEDMTPLRPTELQLNLLHKFQRQIHEALEHRLSDLGKKHGFNFEPQHDTWETYAPRTGRSLVDFWAIKGSSLLRGDTENNECFGFLGEAFGGTRQSQIFHLQYLTTIEVETCPGDWDVASTMFTRELLEGFIETPNPEEDHFKRVFDAIEFRSSSIVLAQIVAKALDLPNSDGMKCRYWADNCNNMDGKIYDKKFRVAFGDVINLFDQVAILPGEIRHDFKRVRFWRACRWLAAAIATKFTSDDEIREVIHKGVVPFLSKIRQTQLELLMEDHSVVHLGRDWIASLSLGITVDTASDRAVAPITKSETPHKFKTMPFVQPLRGSAPPFTMPEKNREGRPALDQDRKDRLEMSSAPYEKNSMDAVASNDLGNSVKTSVEKLAHKATEGYLTKHTDNFVDAPVKKSIEKLAEKLAKIPDRPSKSLVDESTKPTTKKVFEKSAEKPFSELNEDLADGTNGRDAVVQPTQAAVPPSPATTKVAASSDSLNLSNLAQALNGSFNVAKLPEAQTALAKALEIAQQLVATKTTEGGGSTSMSGPMPSSAPNATRNDSVQTATEAVQDTASPDARLVAPDSFNGDIARHAAENSRLQRSNVVTAGNPTPPGTPINERLAEYPQFNRRISRNEKSLSTDAQATANSSGAAEPPQSSSNTGANTGTKNGGRLAAGTDFWSKVKW</sequence>
<feature type="compositionally biased region" description="Low complexity" evidence="1">
    <location>
        <begin position="929"/>
        <end position="943"/>
    </location>
</feature>
<feature type="region of interest" description="Disordered" evidence="1">
    <location>
        <begin position="808"/>
        <end position="892"/>
    </location>
</feature>
<evidence type="ECO:0000256" key="1">
    <source>
        <dbReference type="SAM" id="MobiDB-lite"/>
    </source>
</evidence>
<feature type="region of interest" description="Disordered" evidence="1">
    <location>
        <begin position="606"/>
        <end position="629"/>
    </location>
</feature>
<feature type="region of interest" description="Disordered" evidence="1">
    <location>
        <begin position="908"/>
        <end position="957"/>
    </location>
</feature>